<name>A0ABZ0W3H1_9BACT</name>
<organism evidence="3 4">
    <name type="scientific">Niabella yanshanensis</name>
    <dbReference type="NCBI Taxonomy" id="577386"/>
    <lineage>
        <taxon>Bacteria</taxon>
        <taxon>Pseudomonadati</taxon>
        <taxon>Bacteroidota</taxon>
        <taxon>Chitinophagia</taxon>
        <taxon>Chitinophagales</taxon>
        <taxon>Chitinophagaceae</taxon>
        <taxon>Niabella</taxon>
    </lineage>
</organism>
<evidence type="ECO:0000313" key="3">
    <source>
        <dbReference type="EMBL" id="WQD37047.1"/>
    </source>
</evidence>
<feature type="transmembrane region" description="Helical" evidence="1">
    <location>
        <begin position="6"/>
        <end position="24"/>
    </location>
</feature>
<dbReference type="RefSeq" id="WP_114791861.1">
    <property type="nucleotide sequence ID" value="NZ_CP139960.1"/>
</dbReference>
<sequence length="407" mass="47119">MKKALPYILTALLISSVIIYLVALRSSPRSRKPSLKVSLDKRDKNPYGAFVLHESLKKFFSGAEFKINYNYPGDSKIFGYHPQNQLYVIVQQEFFPQDYEIDDLINYIQRGNSVFISTLSFNTQLSRFIRANVEKINYLDDDIIEYYNDSMQATISTPPFNGQRQFSYPGSRVESFLNRSDSSISEVLGHGTNGEPNLIHLQKGNGHLYVHTSPIAFSNYFLLYDNNIQYFEKIFSLLSAATPAVIWDEYFKRPHAKNNNKKQWFSFIMKNNYFRAGVLTALALLLIYTLTEFRRRQRVIPVINSPTNDTLEFVKTMGLLYYERGDHGNLAQKMSAYFMEHVRSRYKIFAQTPDQDFVKELSYKSGVSESLIKDIVLQIGRITNAEVYSDTELIALQKNIESFHNNE</sequence>
<keyword evidence="4" id="KW-1185">Reference proteome</keyword>
<dbReference type="Proteomes" id="UP001325680">
    <property type="component" value="Chromosome"/>
</dbReference>
<evidence type="ECO:0000313" key="4">
    <source>
        <dbReference type="Proteomes" id="UP001325680"/>
    </source>
</evidence>
<feature type="transmembrane region" description="Helical" evidence="1">
    <location>
        <begin position="272"/>
        <end position="291"/>
    </location>
</feature>
<dbReference type="EMBL" id="CP139960">
    <property type="protein sequence ID" value="WQD37047.1"/>
    <property type="molecule type" value="Genomic_DNA"/>
</dbReference>
<keyword evidence="1" id="KW-0472">Membrane</keyword>
<dbReference type="InterPro" id="IPR025646">
    <property type="entry name" value="DUF4350"/>
</dbReference>
<reference evidence="3 4" key="1">
    <citation type="submission" date="2023-12" db="EMBL/GenBank/DDBJ databases">
        <title>Genome sequencing and assembly of bacterial species from a model synthetic community.</title>
        <authorList>
            <person name="Hogle S.L."/>
        </authorList>
    </citation>
    <scope>NUCLEOTIDE SEQUENCE [LARGE SCALE GENOMIC DNA]</scope>
    <source>
        <strain evidence="3 4">HAMBI_3031</strain>
    </source>
</reference>
<protein>
    <submittedName>
        <fullName evidence="3">DUF4350 domain-containing protein</fullName>
    </submittedName>
</protein>
<keyword evidence="1" id="KW-0812">Transmembrane</keyword>
<proteinExistence type="predicted"/>
<dbReference type="Pfam" id="PF14258">
    <property type="entry name" value="DUF4350"/>
    <property type="match status" value="1"/>
</dbReference>
<evidence type="ECO:0000259" key="2">
    <source>
        <dbReference type="Pfam" id="PF14258"/>
    </source>
</evidence>
<evidence type="ECO:0000256" key="1">
    <source>
        <dbReference type="SAM" id="Phobius"/>
    </source>
</evidence>
<gene>
    <name evidence="3" type="ORF">U0035_15345</name>
</gene>
<keyword evidence="1" id="KW-1133">Transmembrane helix</keyword>
<feature type="domain" description="DUF4350" evidence="2">
    <location>
        <begin position="43"/>
        <end position="231"/>
    </location>
</feature>
<accession>A0ABZ0W3H1</accession>